<gene>
    <name evidence="3" type="ORF">S12H4_24174</name>
</gene>
<dbReference type="PANTHER" id="PTHR43095">
    <property type="entry name" value="SUGAR KINASE"/>
    <property type="match status" value="1"/>
</dbReference>
<evidence type="ECO:0000256" key="1">
    <source>
        <dbReference type="ARBA" id="ARBA00022679"/>
    </source>
</evidence>
<evidence type="ECO:0000256" key="2">
    <source>
        <dbReference type="ARBA" id="ARBA00022777"/>
    </source>
</evidence>
<dbReference type="GO" id="GO:0016301">
    <property type="term" value="F:kinase activity"/>
    <property type="evidence" value="ECO:0007669"/>
    <property type="project" value="UniProtKB-KW"/>
</dbReference>
<keyword evidence="1" id="KW-0808">Transferase</keyword>
<proteinExistence type="predicted"/>
<dbReference type="EMBL" id="BARW01013045">
    <property type="protein sequence ID" value="GAI75485.1"/>
    <property type="molecule type" value="Genomic_DNA"/>
</dbReference>
<name>X1SJF2_9ZZZZ</name>
<accession>X1SJF2</accession>
<dbReference type="AlphaFoldDB" id="X1SJF2"/>
<dbReference type="InterPro" id="IPR050406">
    <property type="entry name" value="FGGY_Carb_Kinase"/>
</dbReference>
<comment type="caution">
    <text evidence="3">The sequence shown here is derived from an EMBL/GenBank/DDBJ whole genome shotgun (WGS) entry which is preliminary data.</text>
</comment>
<dbReference type="PANTHER" id="PTHR43095:SF5">
    <property type="entry name" value="XYLULOSE KINASE"/>
    <property type="match status" value="1"/>
</dbReference>
<reference evidence="3" key="1">
    <citation type="journal article" date="2014" name="Front. Microbiol.">
        <title>High frequency of phylogenetically diverse reductive dehalogenase-homologous genes in deep subseafloor sedimentary metagenomes.</title>
        <authorList>
            <person name="Kawai M."/>
            <person name="Futagami T."/>
            <person name="Toyoda A."/>
            <person name="Takaki Y."/>
            <person name="Nishi S."/>
            <person name="Hori S."/>
            <person name="Arai W."/>
            <person name="Tsubouchi T."/>
            <person name="Morono Y."/>
            <person name="Uchiyama I."/>
            <person name="Ito T."/>
            <person name="Fujiyama A."/>
            <person name="Inagaki F."/>
            <person name="Takami H."/>
        </authorList>
    </citation>
    <scope>NUCLEOTIDE SEQUENCE</scope>
    <source>
        <strain evidence="3">Expedition CK06-06</strain>
    </source>
</reference>
<dbReference type="InterPro" id="IPR043129">
    <property type="entry name" value="ATPase_NBD"/>
</dbReference>
<evidence type="ECO:0000313" key="3">
    <source>
        <dbReference type="EMBL" id="GAI75485.1"/>
    </source>
</evidence>
<dbReference type="SUPFAM" id="SSF53067">
    <property type="entry name" value="Actin-like ATPase domain"/>
    <property type="match status" value="1"/>
</dbReference>
<protein>
    <recommendedName>
        <fullName evidence="4">Carbohydrate kinase FGGY C-terminal domain-containing protein</fullName>
    </recommendedName>
</protein>
<organism evidence="3">
    <name type="scientific">marine sediment metagenome</name>
    <dbReference type="NCBI Taxonomy" id="412755"/>
    <lineage>
        <taxon>unclassified sequences</taxon>
        <taxon>metagenomes</taxon>
        <taxon>ecological metagenomes</taxon>
    </lineage>
</organism>
<feature type="non-terminal residue" evidence="3">
    <location>
        <position position="1"/>
    </location>
</feature>
<sequence>GNGAERTLENKDIGASVHGLNFNRHKRAHLLRAAQEGIVFALNYGLGIMRQVGVEARTVRAGDANMFLSPLFGEAFATVTKTTVELYNTDGSQGAARGAGIGAGIYKGAEDAFVGLKPVKTIEPNEKLAPAYQEAYKRWENILKHQLKREEF</sequence>
<keyword evidence="2" id="KW-0418">Kinase</keyword>
<dbReference type="Gene3D" id="3.30.420.40">
    <property type="match status" value="1"/>
</dbReference>
<evidence type="ECO:0008006" key="4">
    <source>
        <dbReference type="Google" id="ProtNLM"/>
    </source>
</evidence>